<feature type="transmembrane region" description="Helical" evidence="8">
    <location>
        <begin position="30"/>
        <end position="49"/>
    </location>
</feature>
<dbReference type="SUPFAM" id="SSF103481">
    <property type="entry name" value="Multidrug resistance efflux transporter EmrE"/>
    <property type="match status" value="1"/>
</dbReference>
<dbReference type="WBParaSite" id="PSU_v2.g4355.t1">
    <property type="protein sequence ID" value="PSU_v2.g4355.t1"/>
    <property type="gene ID" value="PSU_v2.g4355"/>
</dbReference>
<evidence type="ECO:0000256" key="6">
    <source>
        <dbReference type="ARBA" id="ARBA00023136"/>
    </source>
</evidence>
<dbReference type="InterPro" id="IPR013657">
    <property type="entry name" value="SCL35B1-4/HUT1"/>
</dbReference>
<comment type="subcellular location">
    <subcellularLocation>
        <location evidence="1">Membrane</location>
        <topology evidence="1">Multi-pass membrane protein</topology>
    </subcellularLocation>
</comment>
<dbReference type="GO" id="GO:0000139">
    <property type="term" value="C:Golgi membrane"/>
    <property type="evidence" value="ECO:0007669"/>
    <property type="project" value="TreeGrafter"/>
</dbReference>
<keyword evidence="9" id="KW-1185">Reference proteome</keyword>
<proteinExistence type="inferred from homology"/>
<dbReference type="PANTHER" id="PTHR10778:SF13">
    <property type="entry name" value="ADENOSINE 3'-PHOSPHO 5'-PHOSPHOSULFATE TRANSPORTER 1"/>
    <property type="match status" value="1"/>
</dbReference>
<feature type="transmembrane region" description="Helical" evidence="8">
    <location>
        <begin position="221"/>
        <end position="239"/>
    </location>
</feature>
<comment type="similarity">
    <text evidence="2">Belongs to the nucleotide-sugar transporter family. SLC35B subfamily.</text>
</comment>
<reference evidence="10" key="1">
    <citation type="submission" date="2022-11" db="UniProtKB">
        <authorList>
            <consortium name="WormBaseParasite"/>
        </authorList>
    </citation>
    <scope>IDENTIFICATION</scope>
</reference>
<dbReference type="Pfam" id="PF08449">
    <property type="entry name" value="UAA"/>
    <property type="match status" value="1"/>
</dbReference>
<evidence type="ECO:0000256" key="8">
    <source>
        <dbReference type="SAM" id="Phobius"/>
    </source>
</evidence>
<evidence type="ECO:0000256" key="7">
    <source>
        <dbReference type="ARBA" id="ARBA00039668"/>
    </source>
</evidence>
<keyword evidence="5 8" id="KW-1133">Transmembrane helix</keyword>
<organism evidence="9 10">
    <name type="scientific">Panagrolaimus superbus</name>
    <dbReference type="NCBI Taxonomy" id="310955"/>
    <lineage>
        <taxon>Eukaryota</taxon>
        <taxon>Metazoa</taxon>
        <taxon>Ecdysozoa</taxon>
        <taxon>Nematoda</taxon>
        <taxon>Chromadorea</taxon>
        <taxon>Rhabditida</taxon>
        <taxon>Tylenchina</taxon>
        <taxon>Panagrolaimomorpha</taxon>
        <taxon>Panagrolaimoidea</taxon>
        <taxon>Panagrolaimidae</taxon>
        <taxon>Panagrolaimus</taxon>
    </lineage>
</organism>
<dbReference type="PANTHER" id="PTHR10778">
    <property type="entry name" value="SOLUTE CARRIER FAMILY 35 MEMBER B"/>
    <property type="match status" value="1"/>
</dbReference>
<evidence type="ECO:0000256" key="4">
    <source>
        <dbReference type="ARBA" id="ARBA00022692"/>
    </source>
</evidence>
<accession>A0A914Z275</accession>
<keyword evidence="4 8" id="KW-0812">Transmembrane</keyword>
<dbReference type="Proteomes" id="UP000887577">
    <property type="component" value="Unplaced"/>
</dbReference>
<feature type="transmembrane region" description="Helical" evidence="8">
    <location>
        <begin position="246"/>
        <end position="266"/>
    </location>
</feature>
<dbReference type="GO" id="GO:0005789">
    <property type="term" value="C:endoplasmic reticulum membrane"/>
    <property type="evidence" value="ECO:0007669"/>
    <property type="project" value="TreeGrafter"/>
</dbReference>
<keyword evidence="6 8" id="KW-0472">Membrane</keyword>
<feature type="transmembrane region" description="Helical" evidence="8">
    <location>
        <begin position="118"/>
        <end position="138"/>
    </location>
</feature>
<dbReference type="InterPro" id="IPR037185">
    <property type="entry name" value="EmrE-like"/>
</dbReference>
<feature type="transmembrane region" description="Helical" evidence="8">
    <location>
        <begin position="272"/>
        <end position="290"/>
    </location>
</feature>
<sequence>MGFFQERIITQGYPKSEDIFVMDKFGDAQFLVLINRIVALLLCGIYLVYDYRSQPYHVPAFYKYSLCSISNTLSTWCQYESLKFVSFPSMTVCKASKLIPTMLMGRLIRNKSYSTREYGIAIILVAGACTFFLSSHTFNASNKVTTMSGVILMIGYLAFDSFTPNWQKKLLDCKPAVSKTQMMFGVNSFSALLCLVSLLEQRTLFSSINFALTHDGFVRDAFLLSLSGACGQVFIYAILKQFSPEVLAIIMTLRQILSIILSSFYFSHPIGFSGFIGLFLVFGAIFYSKYTESCEKLAKRVVKT</sequence>
<dbReference type="AlphaFoldDB" id="A0A914Z275"/>
<evidence type="ECO:0000313" key="9">
    <source>
        <dbReference type="Proteomes" id="UP000887577"/>
    </source>
</evidence>
<protein>
    <recommendedName>
        <fullName evidence="7">Adenosine 3'-phospho 5'-phosphosulfate transporter 1</fullName>
    </recommendedName>
</protein>
<feature type="transmembrane region" description="Helical" evidence="8">
    <location>
        <begin position="144"/>
        <end position="162"/>
    </location>
</feature>
<evidence type="ECO:0000256" key="2">
    <source>
        <dbReference type="ARBA" id="ARBA00010694"/>
    </source>
</evidence>
<evidence type="ECO:0000256" key="1">
    <source>
        <dbReference type="ARBA" id="ARBA00004141"/>
    </source>
</evidence>
<evidence type="ECO:0000256" key="3">
    <source>
        <dbReference type="ARBA" id="ARBA00022448"/>
    </source>
</evidence>
<dbReference type="GO" id="GO:0046964">
    <property type="term" value="F:3'-phosphoadenosine 5'-phosphosulfate transmembrane transporter activity"/>
    <property type="evidence" value="ECO:0007669"/>
    <property type="project" value="TreeGrafter"/>
</dbReference>
<evidence type="ECO:0000313" key="10">
    <source>
        <dbReference type="WBParaSite" id="PSU_v2.g4355.t1"/>
    </source>
</evidence>
<feature type="transmembrane region" description="Helical" evidence="8">
    <location>
        <begin position="182"/>
        <end position="201"/>
    </location>
</feature>
<name>A0A914Z275_9BILA</name>
<keyword evidence="3" id="KW-0813">Transport</keyword>
<evidence type="ECO:0000256" key="5">
    <source>
        <dbReference type="ARBA" id="ARBA00022989"/>
    </source>
</evidence>